<dbReference type="AlphaFoldDB" id="A0AAF5DHC3"/>
<evidence type="ECO:0000313" key="2">
    <source>
        <dbReference type="WBParaSite" id="TCONS_00012914.p1"/>
    </source>
</evidence>
<sequence length="493" mass="57481">MFSLDKIQTHSAITFDDVSGTLFIKEMLKSGYFGKTFSGILFPSKERYNIQFNDSMNMNYNVYCNLLSKDKLFLKFNLNEAIPFLLAKSVGKLNNCYYVLTEDCKFKLGNRDSFKKNDIYNIVICILKGLEYLSLHNVAHGNLCFDTIGLKKNDCNNAYIFEFYYSKDHSLCQDMDNEDCCNLVGSSLNFISNDSHEGLSASYRGDLNSLIYLIYKMNFGKLPWELETIETDIMMQKYIFMSENIDKCDNSLGLQIIDKNLKELKYHEKPNFFKIIEFYQKNNNKKNFLMQKQIPTLCDMLNEMNIIKSTSNLNIKFINIHENAHTLAKILLDQSFSKFAIRNKYTDFNSIVWYAGEKIDGEPFNGEILLRYNISQEIALSKGLVEVISNINEKRFIIFTNNVIFFETMKDFEKMAKNNFNGFYFGENMDIMNSLKKLLFDKEIQIAYTIENMCFPEKFNNINEIKKENSTGSQEVTAAPRFTLLPHWQNVFS</sequence>
<dbReference type="Proteomes" id="UP000035681">
    <property type="component" value="Unplaced"/>
</dbReference>
<organism evidence="1 2">
    <name type="scientific">Strongyloides stercoralis</name>
    <name type="common">Threadworm</name>
    <dbReference type="NCBI Taxonomy" id="6248"/>
    <lineage>
        <taxon>Eukaryota</taxon>
        <taxon>Metazoa</taxon>
        <taxon>Ecdysozoa</taxon>
        <taxon>Nematoda</taxon>
        <taxon>Chromadorea</taxon>
        <taxon>Rhabditida</taxon>
        <taxon>Tylenchina</taxon>
        <taxon>Panagrolaimomorpha</taxon>
        <taxon>Strongyloidoidea</taxon>
        <taxon>Strongyloididae</taxon>
        <taxon>Strongyloides</taxon>
    </lineage>
</organism>
<dbReference type="WBParaSite" id="TCONS_00012914.p1">
    <property type="protein sequence ID" value="TCONS_00012914.p1"/>
    <property type="gene ID" value="XLOC_008661"/>
</dbReference>
<dbReference type="Gene3D" id="1.10.510.10">
    <property type="entry name" value="Transferase(Phosphotransferase) domain 1"/>
    <property type="match status" value="1"/>
</dbReference>
<protein>
    <submittedName>
        <fullName evidence="2">Protein kinase domain-containing protein</fullName>
    </submittedName>
</protein>
<dbReference type="InterPro" id="IPR011009">
    <property type="entry name" value="Kinase-like_dom_sf"/>
</dbReference>
<proteinExistence type="predicted"/>
<name>A0AAF5DHC3_STRER</name>
<keyword evidence="1" id="KW-1185">Reference proteome</keyword>
<dbReference type="SUPFAM" id="SSF56112">
    <property type="entry name" value="Protein kinase-like (PK-like)"/>
    <property type="match status" value="1"/>
</dbReference>
<reference evidence="2" key="1">
    <citation type="submission" date="2024-02" db="UniProtKB">
        <authorList>
            <consortium name="WormBaseParasite"/>
        </authorList>
    </citation>
    <scope>IDENTIFICATION</scope>
</reference>
<accession>A0AAF5DHC3</accession>
<evidence type="ECO:0000313" key="1">
    <source>
        <dbReference type="Proteomes" id="UP000035681"/>
    </source>
</evidence>